<evidence type="ECO:0000313" key="1">
    <source>
        <dbReference type="EMBL" id="PZN81517.1"/>
    </source>
</evidence>
<dbReference type="Proteomes" id="UP000249396">
    <property type="component" value="Unassembled WGS sequence"/>
</dbReference>
<comment type="caution">
    <text evidence="1">The sequence shown here is derived from an EMBL/GenBank/DDBJ whole genome shotgun (WGS) entry which is preliminary data.</text>
</comment>
<proteinExistence type="predicted"/>
<reference evidence="1 2" key="1">
    <citation type="journal article" date="2018" name="Aquat. Microb. Ecol.">
        <title>Gammaproteobacterial methanotrophs dominate.</title>
        <authorList>
            <person name="Rissanen A.J."/>
            <person name="Saarenheimo J."/>
            <person name="Tiirola M."/>
            <person name="Peura S."/>
            <person name="Aalto S.L."/>
            <person name="Karvinen A."/>
            <person name="Nykanen H."/>
        </authorList>
    </citation>
    <scope>NUCLEOTIDE SEQUENCE [LARGE SCALE GENOMIC DNA]</scope>
    <source>
        <strain evidence="1">AMbin10</strain>
    </source>
</reference>
<evidence type="ECO:0008006" key="3">
    <source>
        <dbReference type="Google" id="ProtNLM"/>
    </source>
</evidence>
<sequence>MGKQDKLIEGIRDNPKSVRFDDACKLALLLGFVHQGGKGSHRVFKRKGEIVQLNFQNRSGMIPHYQALQLLAMLKKYETEI</sequence>
<dbReference type="EMBL" id="QJPH01000268">
    <property type="protein sequence ID" value="PZN81517.1"/>
    <property type="molecule type" value="Genomic_DNA"/>
</dbReference>
<name>A0A2W4TFM2_9GAMM</name>
<dbReference type="AlphaFoldDB" id="A0A2W4TFM2"/>
<organism evidence="1 2">
    <name type="scientific">Candidatus Methylumidiphilus alinenensis</name>
    <dbReference type="NCBI Taxonomy" id="2202197"/>
    <lineage>
        <taxon>Bacteria</taxon>
        <taxon>Pseudomonadati</taxon>
        <taxon>Pseudomonadota</taxon>
        <taxon>Gammaproteobacteria</taxon>
        <taxon>Methylococcales</taxon>
        <taxon>Candidatus Methylumidiphilus</taxon>
    </lineage>
</organism>
<dbReference type="SUPFAM" id="SSF54786">
    <property type="entry name" value="YcfA/nrd intein domain"/>
    <property type="match status" value="1"/>
</dbReference>
<gene>
    <name evidence="1" type="ORF">DM484_08340</name>
</gene>
<evidence type="ECO:0000313" key="2">
    <source>
        <dbReference type="Proteomes" id="UP000249396"/>
    </source>
</evidence>
<accession>A0A2W4TFM2</accession>
<protein>
    <recommendedName>
        <fullName evidence="3">Toxin HicA</fullName>
    </recommendedName>
</protein>